<dbReference type="Pfam" id="PF01261">
    <property type="entry name" value="AP_endonuc_2"/>
    <property type="match status" value="1"/>
</dbReference>
<dbReference type="PANTHER" id="PTHR12110:SF41">
    <property type="entry name" value="INOSOSE DEHYDRATASE"/>
    <property type="match status" value="1"/>
</dbReference>
<gene>
    <name evidence="3" type="ORF">SAMN04489806_1333</name>
</gene>
<evidence type="ECO:0000259" key="2">
    <source>
        <dbReference type="Pfam" id="PF01261"/>
    </source>
</evidence>
<dbReference type="InterPro" id="IPR050312">
    <property type="entry name" value="IolE/XylAMocC-like"/>
</dbReference>
<dbReference type="RefSeq" id="WP_091181672.1">
    <property type="nucleotide sequence ID" value="NZ_FNRY01000001.1"/>
</dbReference>
<evidence type="ECO:0000256" key="1">
    <source>
        <dbReference type="ARBA" id="ARBA00023277"/>
    </source>
</evidence>
<proteinExistence type="predicted"/>
<reference evidence="3 4" key="1">
    <citation type="submission" date="2016-10" db="EMBL/GenBank/DDBJ databases">
        <authorList>
            <person name="de Groot N.N."/>
        </authorList>
    </citation>
    <scope>NUCLEOTIDE SEQUENCE [LARGE SCALE GENOMIC DNA]</scope>
    <source>
        <strain evidence="3 4">DSM 21799</strain>
    </source>
</reference>
<keyword evidence="3" id="KW-0413">Isomerase</keyword>
<dbReference type="PANTHER" id="PTHR12110">
    <property type="entry name" value="HYDROXYPYRUVATE ISOMERASE"/>
    <property type="match status" value="1"/>
</dbReference>
<sequence length="294" mass="31626">MEAPKSLGCSTITFQHLPLAEALTEIAALGVEEIDLGALPGVCDHVPYTLDDAAIETVTTEIAASGLRVRSVNGDVGDLNATQFDGAARAEHLDRLLRLTAAIGAEALVLPAGALGHEPIDDEEADLDRIHRELSHAAAMARDHRVQLWVESLHFLRFGWGRGRADALHERFDSDGLDIGIVLDVAHVTAAGDDLNATIAAWRDRISHVHLRDAVVGDFSRRIGEGSVDFGSTFSALDDIGYSGGLILEQPSRAYEQDATAVADSKRREELRAVASQSLNRLREAMVASMQPTN</sequence>
<dbReference type="GO" id="GO:0016853">
    <property type="term" value="F:isomerase activity"/>
    <property type="evidence" value="ECO:0007669"/>
    <property type="project" value="UniProtKB-KW"/>
</dbReference>
<protein>
    <submittedName>
        <fullName evidence="3">Sugar phosphate isomerase/epimerase</fullName>
    </submittedName>
</protein>
<dbReference type="SUPFAM" id="SSF51658">
    <property type="entry name" value="Xylose isomerase-like"/>
    <property type="match status" value="1"/>
</dbReference>
<dbReference type="AlphaFoldDB" id="A0A1H4KW66"/>
<dbReference type="Gene3D" id="3.20.20.150">
    <property type="entry name" value="Divalent-metal-dependent TIM barrel enzymes"/>
    <property type="match status" value="1"/>
</dbReference>
<evidence type="ECO:0000313" key="3">
    <source>
        <dbReference type="EMBL" id="SEB62747.1"/>
    </source>
</evidence>
<accession>A0A1H4KW66</accession>
<keyword evidence="1" id="KW-0119">Carbohydrate metabolism</keyword>
<name>A0A1H4KW66_9MICO</name>
<feature type="domain" description="Xylose isomerase-like TIM barrel" evidence="2">
    <location>
        <begin position="25"/>
        <end position="259"/>
    </location>
</feature>
<keyword evidence="4" id="KW-1185">Reference proteome</keyword>
<dbReference type="EMBL" id="FNRY01000001">
    <property type="protein sequence ID" value="SEB62747.1"/>
    <property type="molecule type" value="Genomic_DNA"/>
</dbReference>
<dbReference type="Proteomes" id="UP000199183">
    <property type="component" value="Unassembled WGS sequence"/>
</dbReference>
<evidence type="ECO:0000313" key="4">
    <source>
        <dbReference type="Proteomes" id="UP000199183"/>
    </source>
</evidence>
<organism evidence="3 4">
    <name type="scientific">Paramicrobacterium humi</name>
    <dbReference type="NCBI Taxonomy" id="640635"/>
    <lineage>
        <taxon>Bacteria</taxon>
        <taxon>Bacillati</taxon>
        <taxon>Actinomycetota</taxon>
        <taxon>Actinomycetes</taxon>
        <taxon>Micrococcales</taxon>
        <taxon>Microbacteriaceae</taxon>
        <taxon>Paramicrobacterium</taxon>
    </lineage>
</organism>
<dbReference type="STRING" id="640635.SAMN04489806_1333"/>
<dbReference type="InterPro" id="IPR036237">
    <property type="entry name" value="Xyl_isomerase-like_sf"/>
</dbReference>
<dbReference type="InterPro" id="IPR013022">
    <property type="entry name" value="Xyl_isomerase-like_TIM-brl"/>
</dbReference>
<dbReference type="OrthoDB" id="2817989at2"/>